<sequence length="145" mass="15379">MRENNVLRAVWLAVASLRTTLFRINTGRAYVSGGGEPYRLADGSVVVPNARPIALGFADPTGTPVEGTSDLVGWTEIVITPQMVGRTVAVFTAIETKESGGGKKRKGQIRFVDRVQKAGGIAGFAPSDAAAKAIVEGYKSFDRII</sequence>
<dbReference type="RefSeq" id="WP_061179736.1">
    <property type="nucleotide sequence ID" value="NZ_FCOE02000050.1"/>
</dbReference>
<dbReference type="EMBL" id="FCOE02000050">
    <property type="protein sequence ID" value="SAK98508.1"/>
    <property type="molecule type" value="Genomic_DNA"/>
</dbReference>
<gene>
    <name evidence="1" type="ORF">AWB80_07539</name>
</gene>
<proteinExistence type="predicted"/>
<comment type="caution">
    <text evidence="1">The sequence shown here is derived from an EMBL/GenBank/DDBJ whole genome shotgun (WGS) entry which is preliminary data.</text>
</comment>
<dbReference type="AlphaFoldDB" id="A0A158DVA3"/>
<evidence type="ECO:0000313" key="1">
    <source>
        <dbReference type="EMBL" id="SAK98508.1"/>
    </source>
</evidence>
<dbReference type="Proteomes" id="UP000054911">
    <property type="component" value="Unassembled WGS sequence"/>
</dbReference>
<name>A0A158DVA3_9BURK</name>
<keyword evidence="2" id="KW-1185">Reference proteome</keyword>
<reference evidence="1" key="1">
    <citation type="submission" date="2016-01" db="EMBL/GenBank/DDBJ databases">
        <authorList>
            <person name="Peeters C."/>
        </authorList>
    </citation>
    <scope>NUCLEOTIDE SEQUENCE [LARGE SCALE GENOMIC DNA]</scope>
    <source>
        <strain evidence="1">LMG 29323</strain>
    </source>
</reference>
<dbReference type="InterPro" id="IPR011856">
    <property type="entry name" value="tRNA_endonuc-like_dom_sf"/>
</dbReference>
<dbReference type="OrthoDB" id="558513at2"/>
<dbReference type="STRING" id="1777141.AWB80_07539"/>
<dbReference type="GO" id="GO:0003676">
    <property type="term" value="F:nucleic acid binding"/>
    <property type="evidence" value="ECO:0007669"/>
    <property type="project" value="InterPro"/>
</dbReference>
<accession>A0A158DVA3</accession>
<evidence type="ECO:0000313" key="2">
    <source>
        <dbReference type="Proteomes" id="UP000054911"/>
    </source>
</evidence>
<organism evidence="1 2">
    <name type="scientific">Caballeronia pedi</name>
    <dbReference type="NCBI Taxonomy" id="1777141"/>
    <lineage>
        <taxon>Bacteria</taxon>
        <taxon>Pseudomonadati</taxon>
        <taxon>Pseudomonadota</taxon>
        <taxon>Betaproteobacteria</taxon>
        <taxon>Burkholderiales</taxon>
        <taxon>Burkholderiaceae</taxon>
        <taxon>Caballeronia</taxon>
    </lineage>
</organism>
<protein>
    <submittedName>
        <fullName evidence="1">Uncharacterized protein</fullName>
    </submittedName>
</protein>
<dbReference type="Gene3D" id="3.40.1350.10">
    <property type="match status" value="1"/>
</dbReference>